<dbReference type="PANTHER" id="PTHR13748">
    <property type="entry name" value="COBW-RELATED"/>
    <property type="match status" value="1"/>
</dbReference>
<dbReference type="InterPro" id="IPR027417">
    <property type="entry name" value="P-loop_NTPase"/>
</dbReference>
<evidence type="ECO:0000259" key="7">
    <source>
        <dbReference type="SMART" id="SM00833"/>
    </source>
</evidence>
<dbReference type="InterPro" id="IPR011629">
    <property type="entry name" value="CobW-like_C"/>
</dbReference>
<dbReference type="GO" id="GO:0005737">
    <property type="term" value="C:cytoplasm"/>
    <property type="evidence" value="ECO:0007669"/>
    <property type="project" value="TreeGrafter"/>
</dbReference>
<dbReference type="InterPro" id="IPR051316">
    <property type="entry name" value="Zinc-reg_GTPase_activator"/>
</dbReference>
<reference evidence="8 9" key="1">
    <citation type="journal article" date="2014" name="Nature">
        <title>An environmental bacterial taxon with a large and distinct metabolic repertoire.</title>
        <authorList>
            <person name="Wilson M.C."/>
            <person name="Mori T."/>
            <person name="Ruckert C."/>
            <person name="Uria A.R."/>
            <person name="Helf M.J."/>
            <person name="Takada K."/>
            <person name="Gernert C."/>
            <person name="Steffens U.A."/>
            <person name="Heycke N."/>
            <person name="Schmitt S."/>
            <person name="Rinke C."/>
            <person name="Helfrich E.J."/>
            <person name="Brachmann A.O."/>
            <person name="Gurgui C."/>
            <person name="Wakimoto T."/>
            <person name="Kracht M."/>
            <person name="Crusemann M."/>
            <person name="Hentschel U."/>
            <person name="Abe I."/>
            <person name="Matsunaga S."/>
            <person name="Kalinowski J."/>
            <person name="Takeyama H."/>
            <person name="Piel J."/>
        </authorList>
    </citation>
    <scope>NUCLEOTIDE SEQUENCE [LARGE SCALE GENOMIC DNA]</scope>
    <source>
        <strain evidence="9">TSY1</strain>
    </source>
</reference>
<dbReference type="GO" id="GO:0016787">
    <property type="term" value="F:hydrolase activity"/>
    <property type="evidence" value="ECO:0007669"/>
    <property type="project" value="UniProtKB-KW"/>
</dbReference>
<dbReference type="InterPro" id="IPR003495">
    <property type="entry name" value="CobW/HypB/UreG_nucleotide-bd"/>
</dbReference>
<dbReference type="AlphaFoldDB" id="W4LE73"/>
<keyword evidence="3" id="KW-0143">Chaperone</keyword>
<keyword evidence="9" id="KW-1185">Reference proteome</keyword>
<keyword evidence="1" id="KW-0547">Nucleotide-binding</keyword>
<organism evidence="8 9">
    <name type="scientific">Entotheonella factor</name>
    <dbReference type="NCBI Taxonomy" id="1429438"/>
    <lineage>
        <taxon>Bacteria</taxon>
        <taxon>Pseudomonadati</taxon>
        <taxon>Nitrospinota/Tectimicrobiota group</taxon>
        <taxon>Candidatus Tectimicrobiota</taxon>
        <taxon>Candidatus Entotheonellia</taxon>
        <taxon>Candidatus Entotheonellales</taxon>
        <taxon>Candidatus Entotheonellaceae</taxon>
        <taxon>Candidatus Entotheonella</taxon>
    </lineage>
</organism>
<dbReference type="Proteomes" id="UP000019141">
    <property type="component" value="Unassembled WGS sequence"/>
</dbReference>
<evidence type="ECO:0000256" key="6">
    <source>
        <dbReference type="ARBA" id="ARBA00049117"/>
    </source>
</evidence>
<dbReference type="HOGENOM" id="CLU_017452_0_2_7"/>
<dbReference type="SUPFAM" id="SSF90002">
    <property type="entry name" value="Hypothetical protein YjiA, C-terminal domain"/>
    <property type="match status" value="1"/>
</dbReference>
<evidence type="ECO:0000256" key="4">
    <source>
        <dbReference type="ARBA" id="ARBA00034320"/>
    </source>
</evidence>
<evidence type="ECO:0000256" key="3">
    <source>
        <dbReference type="ARBA" id="ARBA00023186"/>
    </source>
</evidence>
<dbReference type="SUPFAM" id="SSF52540">
    <property type="entry name" value="P-loop containing nucleoside triphosphate hydrolases"/>
    <property type="match status" value="1"/>
</dbReference>
<evidence type="ECO:0000256" key="2">
    <source>
        <dbReference type="ARBA" id="ARBA00022801"/>
    </source>
</evidence>
<dbReference type="CDD" id="cd03112">
    <property type="entry name" value="CobW-like"/>
    <property type="match status" value="1"/>
</dbReference>
<evidence type="ECO:0000313" key="9">
    <source>
        <dbReference type="Proteomes" id="UP000019141"/>
    </source>
</evidence>
<comment type="catalytic activity">
    <reaction evidence="6">
        <text>GTP + H2O = GDP + phosphate + H(+)</text>
        <dbReference type="Rhea" id="RHEA:19669"/>
        <dbReference type="ChEBI" id="CHEBI:15377"/>
        <dbReference type="ChEBI" id="CHEBI:15378"/>
        <dbReference type="ChEBI" id="CHEBI:37565"/>
        <dbReference type="ChEBI" id="CHEBI:43474"/>
        <dbReference type="ChEBI" id="CHEBI:58189"/>
    </reaction>
    <physiologicalReaction direction="left-to-right" evidence="6">
        <dbReference type="Rhea" id="RHEA:19670"/>
    </physiologicalReaction>
</comment>
<evidence type="ECO:0000313" key="8">
    <source>
        <dbReference type="EMBL" id="ETW96383.1"/>
    </source>
</evidence>
<dbReference type="PATRIC" id="fig|1429438.4.peg.5127"/>
<dbReference type="EMBL" id="AZHW01000794">
    <property type="protein sequence ID" value="ETW96383.1"/>
    <property type="molecule type" value="Genomic_DNA"/>
</dbReference>
<dbReference type="Gene3D" id="3.40.50.300">
    <property type="entry name" value="P-loop containing nucleotide triphosphate hydrolases"/>
    <property type="match status" value="1"/>
</dbReference>
<dbReference type="PANTHER" id="PTHR13748:SF62">
    <property type="entry name" value="COBW DOMAIN-CONTAINING PROTEIN"/>
    <property type="match status" value="1"/>
</dbReference>
<sequence>MSPRARGRDPFAGRLPITIMTGFLGSGKSTLLGTLLRHPEMNRAAVIVNEFGEVGIDHALLEGSTESMTLLSNGCLCCAVRTDLQETLHELFIKRRAGEVIDFDRVFIETTGLADPVPIMHALISDTMLAAHYRLDGVVTLVDAVNGGATLAQMAEAVKQVAVADRLVLTKTDLAPETEVAALRAHLSAVNPQAQQLEAVRGALDPAALSGLGLQRARTDEAALARWLGDAVSQTSADRADHAEPHPEAGHSAGINTFCVWFDTPFSWESFSAIVQTLTSLRGPDLLRVKGLVHIAGESGPVVVQGAQHLFHEPATLEAWPSDDQRSRIVFITRGLEREAVESLCRAIGAVAGSPTPMNAANG</sequence>
<dbReference type="GO" id="GO:0000166">
    <property type="term" value="F:nucleotide binding"/>
    <property type="evidence" value="ECO:0007669"/>
    <property type="project" value="UniProtKB-KW"/>
</dbReference>
<comment type="similarity">
    <text evidence="4">Belongs to the SIMIBI class G3E GTPase family. ZNG1 subfamily.</text>
</comment>
<accession>W4LE73</accession>
<keyword evidence="2" id="KW-0378">Hydrolase</keyword>
<name>W4LE73_ENTF1</name>
<dbReference type="SMART" id="SM00833">
    <property type="entry name" value="CobW_C"/>
    <property type="match status" value="1"/>
</dbReference>
<dbReference type="Pfam" id="PF02492">
    <property type="entry name" value="cobW"/>
    <property type="match status" value="1"/>
</dbReference>
<evidence type="ECO:0000256" key="5">
    <source>
        <dbReference type="ARBA" id="ARBA00045658"/>
    </source>
</evidence>
<dbReference type="Pfam" id="PF07683">
    <property type="entry name" value="CobW_C"/>
    <property type="match status" value="1"/>
</dbReference>
<feature type="domain" description="CobW C-terminal" evidence="7">
    <location>
        <begin position="255"/>
        <end position="349"/>
    </location>
</feature>
<comment type="caution">
    <text evidence="8">The sequence shown here is derived from an EMBL/GenBank/DDBJ whole genome shotgun (WGS) entry which is preliminary data.</text>
</comment>
<proteinExistence type="inferred from homology"/>
<protein>
    <recommendedName>
        <fullName evidence="7">CobW C-terminal domain-containing protein</fullName>
    </recommendedName>
</protein>
<comment type="function">
    <text evidence="5">Zinc chaperone that directly transfers zinc cofactor to target proteins, thereby activating them. Zinc is transferred from the CXCC motif in the GTPase domain to the zinc binding site in target proteins in a process requiring GTP hydrolysis.</text>
</comment>
<gene>
    <name evidence="8" type="ORF">ETSY1_26845</name>
</gene>
<evidence type="ECO:0000256" key="1">
    <source>
        <dbReference type="ARBA" id="ARBA00022741"/>
    </source>
</evidence>
<dbReference type="InterPro" id="IPR036627">
    <property type="entry name" value="CobW-likC_sf"/>
</dbReference>
<dbReference type="Gene3D" id="3.30.1220.10">
    <property type="entry name" value="CobW-like, C-terminal domain"/>
    <property type="match status" value="1"/>
</dbReference>